<dbReference type="EMBL" id="CAJOBH010002271">
    <property type="protein sequence ID" value="CAF3898139.1"/>
    <property type="molecule type" value="Genomic_DNA"/>
</dbReference>
<dbReference type="GO" id="GO:0005640">
    <property type="term" value="C:nuclear outer membrane"/>
    <property type="evidence" value="ECO:0007669"/>
    <property type="project" value="TreeGrafter"/>
</dbReference>
<evidence type="ECO:0000256" key="2">
    <source>
        <dbReference type="ARBA" id="ARBA00022692"/>
    </source>
</evidence>
<feature type="coiled-coil region" evidence="6">
    <location>
        <begin position="364"/>
        <end position="395"/>
    </location>
</feature>
<dbReference type="GO" id="GO:0008285">
    <property type="term" value="P:negative regulation of cell population proliferation"/>
    <property type="evidence" value="ECO:0007669"/>
    <property type="project" value="TreeGrafter"/>
</dbReference>
<keyword evidence="2" id="KW-0812">Transmembrane</keyword>
<comment type="subcellular location">
    <subcellularLocation>
        <location evidence="1">Membrane</location>
    </subcellularLocation>
</comment>
<gene>
    <name evidence="7" type="ORF">BYL167_LOCUS8322</name>
</gene>
<dbReference type="InterPro" id="IPR052403">
    <property type="entry name" value="LINC-complex_assoc"/>
</dbReference>
<dbReference type="Proteomes" id="UP000681967">
    <property type="component" value="Unassembled WGS sequence"/>
</dbReference>
<keyword evidence="6" id="KW-0175">Coiled coil</keyword>
<proteinExistence type="predicted"/>
<keyword evidence="4" id="KW-1133">Transmembrane helix</keyword>
<protein>
    <submittedName>
        <fullName evidence="7">Uncharacterized protein</fullName>
    </submittedName>
</protein>
<evidence type="ECO:0000313" key="8">
    <source>
        <dbReference type="Proteomes" id="UP000681967"/>
    </source>
</evidence>
<dbReference type="GO" id="GO:0005737">
    <property type="term" value="C:cytoplasm"/>
    <property type="evidence" value="ECO:0007669"/>
    <property type="project" value="TreeGrafter"/>
</dbReference>
<feature type="coiled-coil region" evidence="6">
    <location>
        <begin position="654"/>
        <end position="681"/>
    </location>
</feature>
<evidence type="ECO:0000256" key="4">
    <source>
        <dbReference type="ARBA" id="ARBA00022989"/>
    </source>
</evidence>
<feature type="non-terminal residue" evidence="7">
    <location>
        <position position="1"/>
    </location>
</feature>
<dbReference type="GO" id="GO:0007097">
    <property type="term" value="P:nuclear migration"/>
    <property type="evidence" value="ECO:0007669"/>
    <property type="project" value="TreeGrafter"/>
</dbReference>
<reference evidence="7" key="1">
    <citation type="submission" date="2021-02" db="EMBL/GenBank/DDBJ databases">
        <authorList>
            <person name="Nowell W R."/>
        </authorList>
    </citation>
    <scope>NUCLEOTIDE SEQUENCE</scope>
</reference>
<evidence type="ECO:0000256" key="3">
    <source>
        <dbReference type="ARBA" id="ARBA00022737"/>
    </source>
</evidence>
<organism evidence="7 8">
    <name type="scientific">Rotaria magnacalcarata</name>
    <dbReference type="NCBI Taxonomy" id="392030"/>
    <lineage>
        <taxon>Eukaryota</taxon>
        <taxon>Metazoa</taxon>
        <taxon>Spiralia</taxon>
        <taxon>Gnathifera</taxon>
        <taxon>Rotifera</taxon>
        <taxon>Eurotatoria</taxon>
        <taxon>Bdelloidea</taxon>
        <taxon>Philodinida</taxon>
        <taxon>Philodinidae</taxon>
        <taxon>Rotaria</taxon>
    </lineage>
</organism>
<evidence type="ECO:0000256" key="5">
    <source>
        <dbReference type="ARBA" id="ARBA00023136"/>
    </source>
</evidence>
<keyword evidence="5" id="KW-0472">Membrane</keyword>
<comment type="caution">
    <text evidence="7">The sequence shown here is derived from an EMBL/GenBank/DDBJ whole genome shotgun (WGS) entry which is preliminary data.</text>
</comment>
<dbReference type="PANTHER" id="PTHR47535:SF7">
    <property type="entry name" value="CALMIN"/>
    <property type="match status" value="1"/>
</dbReference>
<evidence type="ECO:0000256" key="1">
    <source>
        <dbReference type="ARBA" id="ARBA00004370"/>
    </source>
</evidence>
<accession>A0A8S2LMF7</accession>
<dbReference type="Gene3D" id="1.20.58.60">
    <property type="match status" value="3"/>
</dbReference>
<dbReference type="GO" id="GO:0051015">
    <property type="term" value="F:actin filament binding"/>
    <property type="evidence" value="ECO:0007669"/>
    <property type="project" value="TreeGrafter"/>
</dbReference>
<dbReference type="GO" id="GO:0034993">
    <property type="term" value="C:meiotic nuclear membrane microtubule tethering complex"/>
    <property type="evidence" value="ECO:0007669"/>
    <property type="project" value="TreeGrafter"/>
</dbReference>
<evidence type="ECO:0000313" key="7">
    <source>
        <dbReference type="EMBL" id="CAF3898139.1"/>
    </source>
</evidence>
<name>A0A8S2LMF7_9BILA</name>
<dbReference type="PANTHER" id="PTHR47535">
    <property type="entry name" value="MUSCLE-SPECIFIC PROTEIN 300 KDA, ISOFORM G"/>
    <property type="match status" value="1"/>
</dbReference>
<evidence type="ECO:0000256" key="6">
    <source>
        <dbReference type="SAM" id="Coils"/>
    </source>
</evidence>
<dbReference type="SUPFAM" id="SSF46966">
    <property type="entry name" value="Spectrin repeat"/>
    <property type="match status" value="5"/>
</dbReference>
<feature type="non-terminal residue" evidence="7">
    <location>
        <position position="1804"/>
    </location>
</feature>
<sequence>SLMSVCDDEIVAGLHKKFLFINRRWKEIFDRVHQFEHDESIKKKRDEFYAGRSNILDTLDKIDAEIQTYLSCTVKALKEQENRLYVTQSGIDMLNDNIQALAKLSQVIARESGETYSTSEMNSILQTCFEKLRRIQEYLPLTLKRNKTMLGHLQKFEDGLQKCQQWFNEAKQLISRYSIQVPVKRIEDFLEQHRNFFAEIGYYQSLLETKGKLIQAMKKSSENLIPLDFSPVDEQYRQLVDTFEQINHQACYWEKEFSQHSQLWKDFHQRLKHLEEWIDKAQTAVKEKHEDYAYLIRKHKDFFQTINDEILHGFIKSGRELLHIRDKTEQKEIQLLMDTLENKWNTIICYAPVRLLRLQFERIEKIVVQELEQAENELNDELKQLERQHDTTEILRRHNERFQLNNFHPTMEIHMRDLQTFANDIRTKEQGQTLVSHENEQIDQRTIKLNNYWSNMQAKIDNVRRKLQTIPKKWQEFEEKFHHVESWMATIERSMTNTQNTDIPLEQYKAVVNKFKNDFQQIDTISAYTKALPLILNELIEEQATDEPARYRQRLDALLSRYKQLCVSIEETSQYCSVIIPAKLIHENSLQLNTFLTNISNVPMNFRDVSDVRSILQDQTQRIRIDVAGYLHALSLLHSDGSNLETLRSKPKDLRNTLARLNQLRALAETTSNKINREEEQVVQSRTHVQTSQRYIQQLQPWIEQTESYLNNRFEQAGALNLNDAKQLLDRHKEFLEERRRMLTIFNNLRDEEHTVADQKELQLLIKSLSTRWTNIVSRSDELASIYNAQYRAWGAFDSELNAFRDGTLFDFEQRAHNIVLVDFNKLLDLNRINSLLNDIRLLVENITHHSVNYNSLMKQFNDLKQYSSQEGQRILNEEHLTIEKRWNDLNRLITDRLRETEHLFESRKSFHSRFESFERSVRDVVEQIENHGQIQSATWNQTLQRLQQIEKQLQPVQTLLSTVGHDLAELEVAGLPKAELQTIQSTYEAHRQRLQIYENILQKRIDLLTRFEEHIRRSNELRNKLQQINDDLQQKQQLKIQDIDGIKTQIERYTTDLRAIQSESSILDRLMEESNTTITDSTTNRTIFFTVESRSVQNLIDMAENKLIQRRTQTQEINQLVEDFTQAHSNLLSRINILADNLRSSRLSGYSIHDIEDLMIIIKRLQDEIEHELDPLFKQLVRTSINSATEIEDVLQKTQIEWEKLNLEANERLYVLQRAHTLFNEIEVLEKQIETTIHNVELILSETMNSSNSFQQAKNHLKKLKQIQLDQHQSAEHDMAICQKRRDEFIGLLQSWYEMNWSSYFNLSDLQAKMRQTFEAHVPDHIKHTETICSYLQTIEKIQKELDAKVHGLDELASKMTENIDQNRFLEVVQTQRPIVANLLSQYDEQLRRLKTNCNQHNFSRLEQFRHSMNERIENFDFQINQSVENERNIQEQSSKLLSDLDSLNPLLLKLTEQRESFEKIFNETESIDNFVKLHQQIKQIQNELTSLFSSKLQRLNASIQHYTNNNIRHESTQLSTTLMNINNRYRTLSQDINRFIERIDERIESETNNSIETYRKFIEGLRVKLTRLSNDHRLTIDVKQRLLNEISQTLTNGRSYVHQAIEHIKLTRNLLNNEYNINEIDDECQAIDDEWVEFISDFDDQKQEIINIENEIKKLDLTVNDIHEWLKQQENVFQLMTTNQSTLPLKIEKLEQIKILFRNLETNIDLKQELKQLESRVSIVPLIQSYNQCMEKRQQLLSSAQDALLHASEAAEYHEHFETISERFHLWMADAENRLEQHTSTNEMRTDYAIEEHYRSVE</sequence>
<feature type="coiled-coil region" evidence="6">
    <location>
        <begin position="1012"/>
        <end position="1064"/>
    </location>
</feature>
<keyword evidence="3" id="KW-0677">Repeat</keyword>